<dbReference type="Proteomes" id="UP001296104">
    <property type="component" value="Unassembled WGS sequence"/>
</dbReference>
<protein>
    <submittedName>
        <fullName evidence="1">Uncharacterized protein</fullName>
    </submittedName>
</protein>
<dbReference type="EMBL" id="CAVMBE010000006">
    <property type="protein sequence ID" value="CAK3848189.1"/>
    <property type="molecule type" value="Genomic_DNA"/>
</dbReference>
<name>A0AAI8YTB9_9PEZI</name>
<dbReference type="AlphaFoldDB" id="A0AAI8YTB9"/>
<organism evidence="1 2">
    <name type="scientific">Lecanosticta acicola</name>
    <dbReference type="NCBI Taxonomy" id="111012"/>
    <lineage>
        <taxon>Eukaryota</taxon>
        <taxon>Fungi</taxon>
        <taxon>Dikarya</taxon>
        <taxon>Ascomycota</taxon>
        <taxon>Pezizomycotina</taxon>
        <taxon>Dothideomycetes</taxon>
        <taxon>Dothideomycetidae</taxon>
        <taxon>Mycosphaerellales</taxon>
        <taxon>Mycosphaerellaceae</taxon>
        <taxon>Lecanosticta</taxon>
    </lineage>
</organism>
<gene>
    <name evidence="1" type="ORF">LECACI_7A001614</name>
</gene>
<proteinExistence type="predicted"/>
<keyword evidence="2" id="KW-1185">Reference proteome</keyword>
<evidence type="ECO:0000313" key="1">
    <source>
        <dbReference type="EMBL" id="CAK3848189.1"/>
    </source>
</evidence>
<sequence length="293" mass="33216">MTSHWLFHTPGHCLTVLNNQRVQQERLQGRIDTNVNMHTRLVLYICIFQPDGTLLLFPASADDPAKQWTVPTATYDITADVQSLQFMEFSLREPQKWCADYTHSVHMLVILSAGVKSPQSHLHFEDVAYTIRYVNQQEARQTHFFGDYNPVPAGCRFDFLYANAAFLQVGFATKSAVRSHIMSRSADAALPYICRNALFAILVVKNIRQHQNALYGLIGHPLVDSSGGHGQVLPIMNVSGPQTLQNVPERITVMGQPHNVISRWQSNGIIEVKNLFDWMDLMSENGRIRVVWD</sequence>
<evidence type="ECO:0000313" key="2">
    <source>
        <dbReference type="Proteomes" id="UP001296104"/>
    </source>
</evidence>
<accession>A0AAI8YTB9</accession>
<comment type="caution">
    <text evidence="1">The sequence shown here is derived from an EMBL/GenBank/DDBJ whole genome shotgun (WGS) entry which is preliminary data.</text>
</comment>
<reference evidence="1" key="1">
    <citation type="submission" date="2023-11" db="EMBL/GenBank/DDBJ databases">
        <authorList>
            <person name="Alioto T."/>
            <person name="Alioto T."/>
            <person name="Gomez Garrido J."/>
        </authorList>
    </citation>
    <scope>NUCLEOTIDE SEQUENCE</scope>
</reference>